<evidence type="ECO:0000313" key="2">
    <source>
        <dbReference type="Proteomes" id="UP000471705"/>
    </source>
</evidence>
<name>A0A7K3VTW3_RHILE</name>
<organism evidence="1 2">
    <name type="scientific">Rhizobium leguminosarum</name>
    <dbReference type="NCBI Taxonomy" id="384"/>
    <lineage>
        <taxon>Bacteria</taxon>
        <taxon>Pseudomonadati</taxon>
        <taxon>Pseudomonadota</taxon>
        <taxon>Alphaproteobacteria</taxon>
        <taxon>Hyphomicrobiales</taxon>
        <taxon>Rhizobiaceae</taxon>
        <taxon>Rhizobium/Agrobacterium group</taxon>
        <taxon>Rhizobium</taxon>
    </lineage>
</organism>
<sequence>MTSAICVAFTAGAAFKFRQLEDLLSEHLKDNDGEILPHLLMADYCRLVERVPSDEWVRSFLAYLEDNFLGQSESLTELISVSFIEHLLPNESLSGLVVKLLGERMQEEHRRIFGIEKDY</sequence>
<proteinExistence type="predicted"/>
<dbReference type="AlphaFoldDB" id="A0A7K3VTW3"/>
<dbReference type="Proteomes" id="UP000471705">
    <property type="component" value="Unassembled WGS sequence"/>
</dbReference>
<dbReference type="EMBL" id="WUFV01000039">
    <property type="protein sequence ID" value="NEK20292.1"/>
    <property type="molecule type" value="Genomic_DNA"/>
</dbReference>
<accession>A0A7K3VTW3</accession>
<dbReference type="RefSeq" id="WP_164050553.1">
    <property type="nucleotide sequence ID" value="NZ_JBGEWT010000027.1"/>
</dbReference>
<protein>
    <submittedName>
        <fullName evidence="1">Uncharacterized protein</fullName>
    </submittedName>
</protein>
<gene>
    <name evidence="1" type="ORF">GR257_36630</name>
</gene>
<evidence type="ECO:0000313" key="1">
    <source>
        <dbReference type="EMBL" id="NEK20292.1"/>
    </source>
</evidence>
<reference evidence="1 2" key="1">
    <citation type="submission" date="2019-12" db="EMBL/GenBank/DDBJ databases">
        <title>Rhizobium genotypes associated with high levels of biological nitrogen fixation by grain legumes in a temperate-maritime cropping system.</title>
        <authorList>
            <person name="Maluk M."/>
            <person name="Francesc Ferrando Molina F."/>
            <person name="Lopez Del Egido L."/>
            <person name="Lafos M."/>
            <person name="Langarica-Fuentes A."/>
            <person name="Gebre Yohannes G."/>
            <person name="Young M.W."/>
            <person name="Martin P."/>
            <person name="Gantlett R."/>
            <person name="Kenicer G."/>
            <person name="Hawes C."/>
            <person name="Begg G.S."/>
            <person name="Quilliam R.S."/>
            <person name="Squire G.R."/>
            <person name="Poole P.S."/>
            <person name="Young P.W."/>
            <person name="Iannetta P.M."/>
            <person name="James E.K."/>
        </authorList>
    </citation>
    <scope>NUCLEOTIDE SEQUENCE [LARGE SCALE GENOMIC DNA]</scope>
    <source>
        <strain evidence="1 2">JHI54</strain>
    </source>
</reference>
<comment type="caution">
    <text evidence="1">The sequence shown here is derived from an EMBL/GenBank/DDBJ whole genome shotgun (WGS) entry which is preliminary data.</text>
</comment>